<evidence type="ECO:0000313" key="3">
    <source>
        <dbReference type="Proteomes" id="UP001198402"/>
    </source>
</evidence>
<dbReference type="Pfam" id="PF13411">
    <property type="entry name" value="MerR_1"/>
    <property type="match status" value="1"/>
</dbReference>
<dbReference type="InterPro" id="IPR000551">
    <property type="entry name" value="MerR-type_HTH_dom"/>
</dbReference>
<organism evidence="2 3">
    <name type="scientific">Winogradskyella vincentii</name>
    <dbReference type="NCBI Taxonomy" id="2877122"/>
    <lineage>
        <taxon>Bacteria</taxon>
        <taxon>Pseudomonadati</taxon>
        <taxon>Bacteroidota</taxon>
        <taxon>Flavobacteriia</taxon>
        <taxon>Flavobacteriales</taxon>
        <taxon>Flavobacteriaceae</taxon>
        <taxon>Winogradskyella</taxon>
    </lineage>
</organism>
<dbReference type="RefSeq" id="WP_069674090.1">
    <property type="nucleotide sequence ID" value="NZ_JAIUJS010000001.1"/>
</dbReference>
<dbReference type="InterPro" id="IPR009061">
    <property type="entry name" value="DNA-bd_dom_put_sf"/>
</dbReference>
<reference evidence="3" key="1">
    <citation type="submission" date="2023-07" db="EMBL/GenBank/DDBJ databases">
        <authorList>
            <person name="Yue Y."/>
        </authorList>
    </citation>
    <scope>NUCLEOTIDE SEQUENCE [LARGE SCALE GENOMIC DNA]</scope>
    <source>
        <strain evidence="3">2Y89</strain>
    </source>
</reference>
<protein>
    <submittedName>
        <fullName evidence="2">Helix-turn-helix domain-containing protein</fullName>
    </submittedName>
</protein>
<dbReference type="Proteomes" id="UP001198402">
    <property type="component" value="Unassembled WGS sequence"/>
</dbReference>
<feature type="domain" description="HTH merR-type" evidence="1">
    <location>
        <begin position="50"/>
        <end position="89"/>
    </location>
</feature>
<comment type="caution">
    <text evidence="2">The sequence shown here is derived from an EMBL/GenBank/DDBJ whole genome shotgun (WGS) entry which is preliminary data.</text>
</comment>
<gene>
    <name evidence="2" type="ORF">LBV24_01755</name>
</gene>
<proteinExistence type="predicted"/>
<keyword evidence="3" id="KW-1185">Reference proteome</keyword>
<accession>A0ABS7XW98</accession>
<dbReference type="SUPFAM" id="SSF46955">
    <property type="entry name" value="Putative DNA-binding domain"/>
    <property type="match status" value="1"/>
</dbReference>
<sequence length="96" mass="11170">MKEQTIQILNVTKDELIQIVKEGVKLELNRQKAIGQTTFNNSHEKYLSRSETAKLLHVTEVTLNNWEKKNILVPSRMGRRVLYKEAEVLERLDHAA</sequence>
<dbReference type="Gene3D" id="1.10.1660.10">
    <property type="match status" value="1"/>
</dbReference>
<evidence type="ECO:0000313" key="2">
    <source>
        <dbReference type="EMBL" id="MCA0151921.1"/>
    </source>
</evidence>
<name>A0ABS7XW98_9FLAO</name>
<dbReference type="EMBL" id="JAIUJS010000001">
    <property type="protein sequence ID" value="MCA0151921.1"/>
    <property type="molecule type" value="Genomic_DNA"/>
</dbReference>
<evidence type="ECO:0000259" key="1">
    <source>
        <dbReference type="Pfam" id="PF13411"/>
    </source>
</evidence>